<evidence type="ECO:0000313" key="13">
    <source>
        <dbReference type="Proteomes" id="UP001383192"/>
    </source>
</evidence>
<keyword evidence="8 10" id="KW-0503">Monooxygenase</keyword>
<comment type="similarity">
    <text evidence="3 10">Belongs to the cytochrome P450 family.</text>
</comment>
<evidence type="ECO:0000256" key="3">
    <source>
        <dbReference type="ARBA" id="ARBA00010617"/>
    </source>
</evidence>
<dbReference type="InterPro" id="IPR036396">
    <property type="entry name" value="Cyt_P450_sf"/>
</dbReference>
<comment type="cofactor">
    <cofactor evidence="1 9">
        <name>heme</name>
        <dbReference type="ChEBI" id="CHEBI:30413"/>
    </cofactor>
</comment>
<comment type="caution">
    <text evidence="12">The sequence shown here is derived from an EMBL/GenBank/DDBJ whole genome shotgun (WGS) entry which is preliminary data.</text>
</comment>
<sequence length="503" mass="56894">MSLIAILLVCSLFAGAWLKLNKRRLPLPPGPRADPIIGHARSIPAQNQAATFQRWTKTYGDLVYLKVFGREMVVIGSFEAAQELLENRGGNYCCRPPFIVWEMMGWWPILTFLPYGKFFLKHRRVFQQYFGRKESLAFTDIVADEARLLVLNLSRAAPGSHLHCAHRFTTSNIMRVACGKQVKSDDDPFMTLATELAPVINNSGPMGNTFIDIFPWLKHFPSWFPGTYYASYALSCREATRKLHEYPVQYVKAQLASGNVERSFVSELLTGLGDTPDAMNLVDIKGASATVFAAAEDTTFASLTVFFLAMILHPEHQKRAYQEIITVIGEDRLPEYRDRGSLPFVESILQETLRWHPPLSLAIPHRSLEDDVYNDRFIPKGTIMIPNVLGMSLDDTVYSDPKAFNPVRFLSAPEGKGEPHFTAVWGFGRRICPGRHFADITLWYAMVHILAVYEILPAKDNNGNLVQPEKHFTEGLISQVEPYHFEVRLRSEAARALISQIED</sequence>
<proteinExistence type="inferred from homology"/>
<dbReference type="GO" id="GO:0005506">
    <property type="term" value="F:iron ion binding"/>
    <property type="evidence" value="ECO:0007669"/>
    <property type="project" value="InterPro"/>
</dbReference>
<dbReference type="InterPro" id="IPR001128">
    <property type="entry name" value="Cyt_P450"/>
</dbReference>
<gene>
    <name evidence="12" type="ORF">VNI00_009293</name>
</gene>
<dbReference type="Pfam" id="PF00067">
    <property type="entry name" value="p450"/>
    <property type="match status" value="1"/>
</dbReference>
<evidence type="ECO:0000256" key="8">
    <source>
        <dbReference type="ARBA" id="ARBA00023033"/>
    </source>
</evidence>
<evidence type="ECO:0000256" key="1">
    <source>
        <dbReference type="ARBA" id="ARBA00001971"/>
    </source>
</evidence>
<dbReference type="PROSITE" id="PS00086">
    <property type="entry name" value="CYTOCHROME_P450"/>
    <property type="match status" value="1"/>
</dbReference>
<keyword evidence="7 9" id="KW-0408">Iron</keyword>
<evidence type="ECO:0000256" key="9">
    <source>
        <dbReference type="PIRSR" id="PIRSR602401-1"/>
    </source>
</evidence>
<keyword evidence="11" id="KW-0732">Signal</keyword>
<evidence type="ECO:0000256" key="11">
    <source>
        <dbReference type="SAM" id="SignalP"/>
    </source>
</evidence>
<dbReference type="GO" id="GO:0016705">
    <property type="term" value="F:oxidoreductase activity, acting on paired donors, with incorporation or reduction of molecular oxygen"/>
    <property type="evidence" value="ECO:0007669"/>
    <property type="project" value="InterPro"/>
</dbReference>
<keyword evidence="6 10" id="KW-0560">Oxidoreductase</keyword>
<keyword evidence="13" id="KW-1185">Reference proteome</keyword>
<evidence type="ECO:0008006" key="14">
    <source>
        <dbReference type="Google" id="ProtNLM"/>
    </source>
</evidence>
<dbReference type="EMBL" id="JAYKXP010000034">
    <property type="protein sequence ID" value="KAK7041427.1"/>
    <property type="molecule type" value="Genomic_DNA"/>
</dbReference>
<dbReference type="SUPFAM" id="SSF48264">
    <property type="entry name" value="Cytochrome P450"/>
    <property type="match status" value="1"/>
</dbReference>
<evidence type="ECO:0000256" key="2">
    <source>
        <dbReference type="ARBA" id="ARBA00005179"/>
    </source>
</evidence>
<dbReference type="GO" id="GO:0004497">
    <property type="term" value="F:monooxygenase activity"/>
    <property type="evidence" value="ECO:0007669"/>
    <property type="project" value="UniProtKB-KW"/>
</dbReference>
<dbReference type="CDD" id="cd11065">
    <property type="entry name" value="CYP64-like"/>
    <property type="match status" value="1"/>
</dbReference>
<dbReference type="PANTHER" id="PTHR46300">
    <property type="entry name" value="P450, PUTATIVE (EUROFUNG)-RELATED-RELATED"/>
    <property type="match status" value="1"/>
</dbReference>
<dbReference type="PRINTS" id="PR00463">
    <property type="entry name" value="EP450I"/>
</dbReference>
<dbReference type="Proteomes" id="UP001383192">
    <property type="component" value="Unassembled WGS sequence"/>
</dbReference>
<accession>A0AAW0CRH1</accession>
<evidence type="ECO:0000256" key="4">
    <source>
        <dbReference type="ARBA" id="ARBA00022617"/>
    </source>
</evidence>
<evidence type="ECO:0000256" key="10">
    <source>
        <dbReference type="RuleBase" id="RU000461"/>
    </source>
</evidence>
<dbReference type="Gene3D" id="1.10.630.10">
    <property type="entry name" value="Cytochrome P450"/>
    <property type="match status" value="1"/>
</dbReference>
<feature type="signal peptide" evidence="11">
    <location>
        <begin position="1"/>
        <end position="18"/>
    </location>
</feature>
<evidence type="ECO:0000256" key="5">
    <source>
        <dbReference type="ARBA" id="ARBA00022723"/>
    </source>
</evidence>
<dbReference type="InterPro" id="IPR050364">
    <property type="entry name" value="Cytochrome_P450_fung"/>
</dbReference>
<organism evidence="12 13">
    <name type="scientific">Paramarasmius palmivorus</name>
    <dbReference type="NCBI Taxonomy" id="297713"/>
    <lineage>
        <taxon>Eukaryota</taxon>
        <taxon>Fungi</taxon>
        <taxon>Dikarya</taxon>
        <taxon>Basidiomycota</taxon>
        <taxon>Agaricomycotina</taxon>
        <taxon>Agaricomycetes</taxon>
        <taxon>Agaricomycetidae</taxon>
        <taxon>Agaricales</taxon>
        <taxon>Marasmiineae</taxon>
        <taxon>Marasmiaceae</taxon>
        <taxon>Paramarasmius</taxon>
    </lineage>
</organism>
<keyword evidence="5 9" id="KW-0479">Metal-binding</keyword>
<evidence type="ECO:0000256" key="7">
    <source>
        <dbReference type="ARBA" id="ARBA00023004"/>
    </source>
</evidence>
<feature type="binding site" description="axial binding residue" evidence="9">
    <location>
        <position position="432"/>
    </location>
    <ligand>
        <name>heme</name>
        <dbReference type="ChEBI" id="CHEBI:30413"/>
    </ligand>
    <ligandPart>
        <name>Fe</name>
        <dbReference type="ChEBI" id="CHEBI:18248"/>
    </ligandPart>
</feature>
<dbReference type="GO" id="GO:0020037">
    <property type="term" value="F:heme binding"/>
    <property type="evidence" value="ECO:0007669"/>
    <property type="project" value="InterPro"/>
</dbReference>
<protein>
    <recommendedName>
        <fullName evidence="14">Cytochrome P450</fullName>
    </recommendedName>
</protein>
<evidence type="ECO:0000256" key="6">
    <source>
        <dbReference type="ARBA" id="ARBA00023002"/>
    </source>
</evidence>
<dbReference type="AlphaFoldDB" id="A0AAW0CRH1"/>
<comment type="pathway">
    <text evidence="2">Secondary metabolite biosynthesis.</text>
</comment>
<reference evidence="12 13" key="1">
    <citation type="submission" date="2024-01" db="EMBL/GenBank/DDBJ databases">
        <title>A draft genome for a cacao thread blight-causing isolate of Paramarasmius palmivorus.</title>
        <authorList>
            <person name="Baruah I.K."/>
            <person name="Bukari Y."/>
            <person name="Amoako-Attah I."/>
            <person name="Meinhardt L.W."/>
            <person name="Bailey B.A."/>
            <person name="Cohen S.P."/>
        </authorList>
    </citation>
    <scope>NUCLEOTIDE SEQUENCE [LARGE SCALE GENOMIC DNA]</scope>
    <source>
        <strain evidence="12 13">GH-12</strain>
    </source>
</reference>
<keyword evidence="4 9" id="KW-0349">Heme</keyword>
<dbReference type="InterPro" id="IPR002401">
    <property type="entry name" value="Cyt_P450_E_grp-I"/>
</dbReference>
<dbReference type="InterPro" id="IPR017972">
    <property type="entry name" value="Cyt_P450_CS"/>
</dbReference>
<dbReference type="PANTHER" id="PTHR46300:SF5">
    <property type="entry name" value="CYTOCHROME P450"/>
    <property type="match status" value="1"/>
</dbReference>
<evidence type="ECO:0000313" key="12">
    <source>
        <dbReference type="EMBL" id="KAK7041427.1"/>
    </source>
</evidence>
<feature type="chain" id="PRO_5044001680" description="Cytochrome P450" evidence="11">
    <location>
        <begin position="19"/>
        <end position="503"/>
    </location>
</feature>
<name>A0AAW0CRH1_9AGAR</name>